<dbReference type="OrthoDB" id="6119887at2"/>
<protein>
    <submittedName>
        <fullName evidence="1">Uncharacterized protein</fullName>
    </submittedName>
</protein>
<proteinExistence type="predicted"/>
<accession>A0A1H6CZY1</accession>
<dbReference type="EMBL" id="FNVQ01000004">
    <property type="protein sequence ID" value="SEG78125.1"/>
    <property type="molecule type" value="Genomic_DNA"/>
</dbReference>
<reference evidence="1 2" key="1">
    <citation type="submission" date="2016-10" db="EMBL/GenBank/DDBJ databases">
        <authorList>
            <person name="de Groot N.N."/>
        </authorList>
    </citation>
    <scope>NUCLEOTIDE SEQUENCE [LARGE SCALE GENOMIC DNA]</scope>
    <source>
        <strain evidence="1 2">DSM 22012</strain>
    </source>
</reference>
<sequence>MGKVFLWMGVVLFAIYLVKSQFLNSKTWTPFRDGCLVSENATEAQCNCLADYVHERFSDQDVQRMMDNQITDPVFAQKVNSTVVAGTLACRNPG</sequence>
<dbReference type="Proteomes" id="UP000236745">
    <property type="component" value="Unassembled WGS sequence"/>
</dbReference>
<evidence type="ECO:0000313" key="1">
    <source>
        <dbReference type="EMBL" id="SEG78125.1"/>
    </source>
</evidence>
<dbReference type="RefSeq" id="WP_104004707.1">
    <property type="nucleotide sequence ID" value="NZ_FNVQ01000004.1"/>
</dbReference>
<keyword evidence="2" id="KW-1185">Reference proteome</keyword>
<name>A0A1H6CZY1_9GAMM</name>
<gene>
    <name evidence="1" type="ORF">SAMN05444390_104339</name>
</gene>
<dbReference type="AlphaFoldDB" id="A0A1H6CZY1"/>
<organism evidence="1 2">
    <name type="scientific">Marinobacterium lutimaris</name>
    <dbReference type="NCBI Taxonomy" id="568106"/>
    <lineage>
        <taxon>Bacteria</taxon>
        <taxon>Pseudomonadati</taxon>
        <taxon>Pseudomonadota</taxon>
        <taxon>Gammaproteobacteria</taxon>
        <taxon>Oceanospirillales</taxon>
        <taxon>Oceanospirillaceae</taxon>
        <taxon>Marinobacterium</taxon>
    </lineage>
</organism>
<evidence type="ECO:0000313" key="2">
    <source>
        <dbReference type="Proteomes" id="UP000236745"/>
    </source>
</evidence>